<proteinExistence type="inferred from homology"/>
<dbReference type="InterPro" id="IPR002187">
    <property type="entry name" value="N-reg_PII"/>
</dbReference>
<dbReference type="Pfam" id="PF00543">
    <property type="entry name" value="P-II"/>
    <property type="match status" value="1"/>
</dbReference>
<gene>
    <name evidence="2" type="ORF">SAMN05443144_1308</name>
</gene>
<sequence length="106" mass="11862">MKEIKAFIRTNMIDYVIDALENLENAPGITLSDVRGWGHAQEKEAAQLVQRIKLETVVPTNRVNEIISVIVEKGHTGNYGDGKIFVSNVEQAVRIRTGETDDDVIR</sequence>
<comment type="similarity">
    <text evidence="1">Belongs to the P(II) protein family.</text>
</comment>
<dbReference type="OrthoDB" id="9802729at2"/>
<dbReference type="AlphaFoldDB" id="A0A1M5K771"/>
<dbReference type="PROSITE" id="PS00638">
    <property type="entry name" value="PII_GLNB_CTER"/>
    <property type="match status" value="1"/>
</dbReference>
<evidence type="ECO:0000313" key="2">
    <source>
        <dbReference type="EMBL" id="SHG48450.1"/>
    </source>
</evidence>
<reference evidence="2 3" key="1">
    <citation type="submission" date="2016-11" db="EMBL/GenBank/DDBJ databases">
        <authorList>
            <person name="Jaros S."/>
            <person name="Januszkiewicz K."/>
            <person name="Wedrychowicz H."/>
        </authorList>
    </citation>
    <scope>NUCLEOTIDE SEQUENCE [LARGE SCALE GENOMIC DNA]</scope>
    <source>
        <strain evidence="2 3">DSM 21986</strain>
    </source>
</reference>
<dbReference type="GO" id="GO:0006808">
    <property type="term" value="P:regulation of nitrogen utilization"/>
    <property type="evidence" value="ECO:0007669"/>
    <property type="project" value="InterPro"/>
</dbReference>
<dbReference type="PANTHER" id="PTHR30115">
    <property type="entry name" value="NITROGEN REGULATORY PROTEIN P-II"/>
    <property type="match status" value="1"/>
</dbReference>
<dbReference type="STRING" id="1194090.SAMN05443144_1308"/>
<dbReference type="InterPro" id="IPR017918">
    <property type="entry name" value="N-reg_PII_CS"/>
</dbReference>
<dbReference type="SUPFAM" id="SSF54913">
    <property type="entry name" value="GlnB-like"/>
    <property type="match status" value="1"/>
</dbReference>
<evidence type="ECO:0000313" key="3">
    <source>
        <dbReference type="Proteomes" id="UP000184041"/>
    </source>
</evidence>
<accession>A0A1M5K771</accession>
<dbReference type="PROSITE" id="PS51343">
    <property type="entry name" value="PII_GLNB_DOM"/>
    <property type="match status" value="1"/>
</dbReference>
<dbReference type="InterPro" id="IPR015867">
    <property type="entry name" value="N-reg_PII/ATP_PRibTrfase_C"/>
</dbReference>
<dbReference type="InterPro" id="IPR011322">
    <property type="entry name" value="N-reg_PII-like_a/b"/>
</dbReference>
<dbReference type="PRINTS" id="PR00340">
    <property type="entry name" value="PIIGLNB"/>
</dbReference>
<keyword evidence="3" id="KW-1185">Reference proteome</keyword>
<dbReference type="GO" id="GO:0030234">
    <property type="term" value="F:enzyme regulator activity"/>
    <property type="evidence" value="ECO:0007669"/>
    <property type="project" value="InterPro"/>
</dbReference>
<dbReference type="Gene3D" id="3.30.70.120">
    <property type="match status" value="1"/>
</dbReference>
<dbReference type="EMBL" id="FQUS01000030">
    <property type="protein sequence ID" value="SHG48450.1"/>
    <property type="molecule type" value="Genomic_DNA"/>
</dbReference>
<dbReference type="Proteomes" id="UP000184041">
    <property type="component" value="Unassembled WGS sequence"/>
</dbReference>
<dbReference type="SMART" id="SM00938">
    <property type="entry name" value="P-II"/>
    <property type="match status" value="1"/>
</dbReference>
<name>A0A1M5K771_9BACT</name>
<dbReference type="GO" id="GO:0005829">
    <property type="term" value="C:cytosol"/>
    <property type="evidence" value="ECO:0007669"/>
    <property type="project" value="TreeGrafter"/>
</dbReference>
<dbReference type="RefSeq" id="WP_073068094.1">
    <property type="nucleotide sequence ID" value="NZ_FQUS01000030.1"/>
</dbReference>
<evidence type="ECO:0000256" key="1">
    <source>
        <dbReference type="RuleBase" id="RU003936"/>
    </source>
</evidence>
<protein>
    <submittedName>
        <fullName evidence="2">Nitrogen regulatory protein P-II family</fullName>
    </submittedName>
</protein>
<organism evidence="2 3">
    <name type="scientific">Fodinibius roseus</name>
    <dbReference type="NCBI Taxonomy" id="1194090"/>
    <lineage>
        <taxon>Bacteria</taxon>
        <taxon>Pseudomonadati</taxon>
        <taxon>Balneolota</taxon>
        <taxon>Balneolia</taxon>
        <taxon>Balneolales</taxon>
        <taxon>Balneolaceae</taxon>
        <taxon>Fodinibius</taxon>
    </lineage>
</organism>
<dbReference type="PANTHER" id="PTHR30115:SF11">
    <property type="entry name" value="NITROGEN REGULATORY PROTEIN P-II HOMOLOG"/>
    <property type="match status" value="1"/>
</dbReference>
<dbReference type="GO" id="GO:0005524">
    <property type="term" value="F:ATP binding"/>
    <property type="evidence" value="ECO:0007669"/>
    <property type="project" value="TreeGrafter"/>
</dbReference>